<gene>
    <name evidence="1" type="ORF">QBC41DRAFT_319176</name>
</gene>
<reference evidence="1" key="1">
    <citation type="submission" date="2023-06" db="EMBL/GenBank/DDBJ databases">
        <title>Genome-scale phylogeny and comparative genomics of the fungal order Sordariales.</title>
        <authorList>
            <consortium name="Lawrence Berkeley National Laboratory"/>
            <person name="Hensen N."/>
            <person name="Bonometti L."/>
            <person name="Westerberg I."/>
            <person name="Brannstrom I.O."/>
            <person name="Guillou S."/>
            <person name="Cros-Aarteil S."/>
            <person name="Calhoun S."/>
            <person name="Haridas S."/>
            <person name="Kuo A."/>
            <person name="Mondo S."/>
            <person name="Pangilinan J."/>
            <person name="Riley R."/>
            <person name="Labutti K."/>
            <person name="Andreopoulos B."/>
            <person name="Lipzen A."/>
            <person name="Chen C."/>
            <person name="Yanf M."/>
            <person name="Daum C."/>
            <person name="Ng V."/>
            <person name="Clum A."/>
            <person name="Steindorff A."/>
            <person name="Ohm R."/>
            <person name="Martin F."/>
            <person name="Silar P."/>
            <person name="Natvig D."/>
            <person name="Lalanne C."/>
            <person name="Gautier V."/>
            <person name="Ament-Velasquez S.L."/>
            <person name="Kruys A."/>
            <person name="Hutchinson M.I."/>
            <person name="Powell A.J."/>
            <person name="Barry K."/>
            <person name="Miller A.N."/>
            <person name="Grigoriev I.V."/>
            <person name="Debuchy R."/>
            <person name="Gladieux P."/>
            <person name="Thoren M.H."/>
            <person name="Johannesson H."/>
        </authorList>
    </citation>
    <scope>NUCLEOTIDE SEQUENCE</scope>
    <source>
        <strain evidence="1">CBS 307.81</strain>
    </source>
</reference>
<evidence type="ECO:0000313" key="1">
    <source>
        <dbReference type="EMBL" id="KAK0669749.1"/>
    </source>
</evidence>
<sequence>MGAWALPCCSHPKCSPSPPLSPLSQTKGNGLQVVVWCLSKEADHTKRKGRRRSFEESQARCLIARLSDNRHPENPWATKHTRTELLEVIVLGWGWGTCLLRAQPPRPAQGF</sequence>
<proteinExistence type="predicted"/>
<name>A0AA39ZEW1_9PEZI</name>
<organism evidence="1 2">
    <name type="scientific">Cercophora samala</name>
    <dbReference type="NCBI Taxonomy" id="330535"/>
    <lineage>
        <taxon>Eukaryota</taxon>
        <taxon>Fungi</taxon>
        <taxon>Dikarya</taxon>
        <taxon>Ascomycota</taxon>
        <taxon>Pezizomycotina</taxon>
        <taxon>Sordariomycetes</taxon>
        <taxon>Sordariomycetidae</taxon>
        <taxon>Sordariales</taxon>
        <taxon>Lasiosphaeriaceae</taxon>
        <taxon>Cercophora</taxon>
    </lineage>
</organism>
<evidence type="ECO:0000313" key="2">
    <source>
        <dbReference type="Proteomes" id="UP001174997"/>
    </source>
</evidence>
<dbReference type="Proteomes" id="UP001174997">
    <property type="component" value="Unassembled WGS sequence"/>
</dbReference>
<comment type="caution">
    <text evidence="1">The sequence shown here is derived from an EMBL/GenBank/DDBJ whole genome shotgun (WGS) entry which is preliminary data.</text>
</comment>
<accession>A0AA39ZEW1</accession>
<dbReference type="EMBL" id="JAULSY010000039">
    <property type="protein sequence ID" value="KAK0669749.1"/>
    <property type="molecule type" value="Genomic_DNA"/>
</dbReference>
<feature type="non-terminal residue" evidence="1">
    <location>
        <position position="1"/>
    </location>
</feature>
<protein>
    <submittedName>
        <fullName evidence="1">Uncharacterized protein</fullName>
    </submittedName>
</protein>
<dbReference type="AlphaFoldDB" id="A0AA39ZEW1"/>
<keyword evidence="2" id="KW-1185">Reference proteome</keyword>